<organism evidence="1 2">
    <name type="scientific">Vibrio cholerae</name>
    <dbReference type="NCBI Taxonomy" id="666"/>
    <lineage>
        <taxon>Bacteria</taxon>
        <taxon>Pseudomonadati</taxon>
        <taxon>Pseudomonadota</taxon>
        <taxon>Gammaproteobacteria</taxon>
        <taxon>Vibrionales</taxon>
        <taxon>Vibrionaceae</taxon>
        <taxon>Vibrio</taxon>
    </lineage>
</organism>
<name>A0A656AQF2_VIBCL</name>
<sequence>MAQWRTQITFDYVHGALIDAAILGACHSLLPCVTTFSKTDTINGLHIECLRNVFILSRLGNDRHGLFNIHACPQRLLDMQSLPSIDILLRLFGIHQQQPALWTHTHGCTACDTAYIASRFTHGINPSVGLTAHHT</sequence>
<dbReference type="Proteomes" id="UP000041770">
    <property type="component" value="Unassembled WGS sequence"/>
</dbReference>
<evidence type="ECO:0000313" key="1">
    <source>
        <dbReference type="EMBL" id="CSD26898.1"/>
    </source>
</evidence>
<dbReference type="AlphaFoldDB" id="A0A656AQF2"/>
<proteinExistence type="predicted"/>
<reference evidence="1 2" key="1">
    <citation type="submission" date="2015-07" db="EMBL/GenBank/DDBJ databases">
        <authorList>
            <consortium name="Pathogen Informatics"/>
        </authorList>
    </citation>
    <scope>NUCLEOTIDE SEQUENCE [LARGE SCALE GENOMIC DNA]</scope>
    <source>
        <strain evidence="1 2">A316</strain>
    </source>
</reference>
<evidence type="ECO:0000313" key="2">
    <source>
        <dbReference type="Proteomes" id="UP000041770"/>
    </source>
</evidence>
<protein>
    <submittedName>
        <fullName evidence="1">Uncharacterized protein</fullName>
    </submittedName>
</protein>
<gene>
    <name evidence="1" type="ORF">ERS013200_03729</name>
</gene>
<accession>A0A656AQF2</accession>
<dbReference type="EMBL" id="CWQY01000043">
    <property type="protein sequence ID" value="CSD26898.1"/>
    <property type="molecule type" value="Genomic_DNA"/>
</dbReference>